<feature type="active site" evidence="6">
    <location>
        <position position="63"/>
    </location>
</feature>
<dbReference type="PRINTS" id="PR00727">
    <property type="entry name" value="LEADERPTASE"/>
</dbReference>
<accession>A0A7Y0QHW3</accession>
<comment type="similarity">
    <text evidence="3 7">Belongs to the peptidase S26 family.</text>
</comment>
<gene>
    <name evidence="10" type="primary">lepB</name>
    <name evidence="10" type="ORF">HIR71_05025</name>
</gene>
<protein>
    <recommendedName>
        <fullName evidence="4 7">Signal peptidase I</fullName>
        <ecNumber evidence="4 7">3.4.21.89</ecNumber>
    </recommendedName>
</protein>
<proteinExistence type="inferred from homology"/>
<feature type="transmembrane region" description="Helical" evidence="7">
    <location>
        <begin position="36"/>
        <end position="59"/>
    </location>
</feature>
<feature type="domain" description="Peptidase S26" evidence="9">
    <location>
        <begin position="33"/>
        <end position="226"/>
    </location>
</feature>
<keyword evidence="5 7" id="KW-0378">Hydrolase</keyword>
<evidence type="ECO:0000313" key="11">
    <source>
        <dbReference type="Proteomes" id="UP000562124"/>
    </source>
</evidence>
<reference evidence="10 11" key="1">
    <citation type="submission" date="2020-04" db="EMBL/GenBank/DDBJ databases">
        <title>Sequencing and Assembly of C. fimi.</title>
        <authorList>
            <person name="Ramsey A.R."/>
        </authorList>
    </citation>
    <scope>NUCLEOTIDE SEQUENCE [LARGE SCALE GENOMIC DNA]</scope>
    <source>
        <strain evidence="10 11">SB</strain>
    </source>
</reference>
<dbReference type="PANTHER" id="PTHR43390:SF1">
    <property type="entry name" value="CHLOROPLAST PROCESSING PEPTIDASE"/>
    <property type="match status" value="1"/>
</dbReference>
<name>A0A7Y0QHW3_CELFI</name>
<keyword evidence="7" id="KW-1133">Transmembrane helix</keyword>
<evidence type="ECO:0000256" key="4">
    <source>
        <dbReference type="ARBA" id="ARBA00013208"/>
    </source>
</evidence>
<evidence type="ECO:0000256" key="6">
    <source>
        <dbReference type="PIRSR" id="PIRSR600223-1"/>
    </source>
</evidence>
<dbReference type="PROSITE" id="PS00761">
    <property type="entry name" value="SPASE_I_3"/>
    <property type="match status" value="1"/>
</dbReference>
<dbReference type="EMBL" id="JABCJJ010000005">
    <property type="protein sequence ID" value="NMR19592.1"/>
    <property type="molecule type" value="Genomic_DNA"/>
</dbReference>
<dbReference type="CDD" id="cd06530">
    <property type="entry name" value="S26_SPase_I"/>
    <property type="match status" value="1"/>
</dbReference>
<dbReference type="InterPro" id="IPR000223">
    <property type="entry name" value="Pept_S26A_signal_pept_1"/>
</dbReference>
<keyword evidence="7" id="KW-0645">Protease</keyword>
<evidence type="ECO:0000313" key="10">
    <source>
        <dbReference type="EMBL" id="NMR19592.1"/>
    </source>
</evidence>
<dbReference type="AlphaFoldDB" id="A0A7Y0QHW3"/>
<sequence length="251" mass="26262">MSDQSESVSPQRGAEVGSAARHAPPSSGASWLRETVIILVGALALSLLIKTFLVQAFFIPSASMEDTLQVGDRVLVSKLVPGPFELQRGDTVVFKDPGGWLPPVQPEQQSALRDAFEAGMTFIGLLPQDSGEHLIKRVIGLPGDQVACCDEAGRVTVNGVGIDEPYLKPGSAPSEAEFDVTVPAGSLWVMGDNRQNSRDSRGHLGDPGGGSIPVANVVGTSFARVWPADRLALLRNPGPTFADVPAASAGS</sequence>
<comment type="caution">
    <text evidence="10">The sequence shown here is derived from an EMBL/GenBank/DDBJ whole genome shotgun (WGS) entry which is preliminary data.</text>
</comment>
<dbReference type="GO" id="GO:0004252">
    <property type="term" value="F:serine-type endopeptidase activity"/>
    <property type="evidence" value="ECO:0007669"/>
    <property type="project" value="InterPro"/>
</dbReference>
<dbReference type="Proteomes" id="UP000562124">
    <property type="component" value="Unassembled WGS sequence"/>
</dbReference>
<dbReference type="Gene3D" id="2.10.109.10">
    <property type="entry name" value="Umud Fragment, subunit A"/>
    <property type="match status" value="1"/>
</dbReference>
<evidence type="ECO:0000256" key="7">
    <source>
        <dbReference type="RuleBase" id="RU362042"/>
    </source>
</evidence>
<evidence type="ECO:0000256" key="8">
    <source>
        <dbReference type="SAM" id="MobiDB-lite"/>
    </source>
</evidence>
<dbReference type="InterPro" id="IPR036286">
    <property type="entry name" value="LexA/Signal_pep-like_sf"/>
</dbReference>
<keyword evidence="7" id="KW-0812">Transmembrane</keyword>
<dbReference type="RefSeq" id="WP_169323964.1">
    <property type="nucleotide sequence ID" value="NZ_JABCJJ010000005.1"/>
</dbReference>
<keyword evidence="11" id="KW-1185">Reference proteome</keyword>
<comment type="catalytic activity">
    <reaction evidence="1 7">
        <text>Cleavage of hydrophobic, N-terminal signal or leader sequences from secreted and periplasmic proteins.</text>
        <dbReference type="EC" id="3.4.21.89"/>
    </reaction>
</comment>
<dbReference type="Pfam" id="PF10502">
    <property type="entry name" value="Peptidase_S26"/>
    <property type="match status" value="1"/>
</dbReference>
<evidence type="ECO:0000256" key="5">
    <source>
        <dbReference type="ARBA" id="ARBA00022801"/>
    </source>
</evidence>
<feature type="compositionally biased region" description="Basic and acidic residues" evidence="8">
    <location>
        <begin position="195"/>
        <end position="204"/>
    </location>
</feature>
<dbReference type="GO" id="GO:0009003">
    <property type="term" value="F:signal peptidase activity"/>
    <property type="evidence" value="ECO:0007669"/>
    <property type="project" value="UniProtKB-EC"/>
</dbReference>
<dbReference type="InterPro" id="IPR019533">
    <property type="entry name" value="Peptidase_S26"/>
</dbReference>
<dbReference type="GO" id="GO:0005886">
    <property type="term" value="C:plasma membrane"/>
    <property type="evidence" value="ECO:0007669"/>
    <property type="project" value="UniProtKB-SubCell"/>
</dbReference>
<evidence type="ECO:0000256" key="2">
    <source>
        <dbReference type="ARBA" id="ARBA00004401"/>
    </source>
</evidence>
<organism evidence="10 11">
    <name type="scientific">Cellulomonas fimi</name>
    <dbReference type="NCBI Taxonomy" id="1708"/>
    <lineage>
        <taxon>Bacteria</taxon>
        <taxon>Bacillati</taxon>
        <taxon>Actinomycetota</taxon>
        <taxon>Actinomycetes</taxon>
        <taxon>Micrococcales</taxon>
        <taxon>Cellulomonadaceae</taxon>
        <taxon>Cellulomonas</taxon>
    </lineage>
</organism>
<comment type="subcellular location">
    <subcellularLocation>
        <location evidence="2">Cell membrane</location>
        <topology evidence="2">Single-pass type II membrane protein</topology>
    </subcellularLocation>
    <subcellularLocation>
        <location evidence="7">Membrane</location>
        <topology evidence="7">Single-pass type II membrane protein</topology>
    </subcellularLocation>
</comment>
<dbReference type="PANTHER" id="PTHR43390">
    <property type="entry name" value="SIGNAL PEPTIDASE I"/>
    <property type="match status" value="1"/>
</dbReference>
<feature type="active site" evidence="6">
    <location>
        <position position="136"/>
    </location>
</feature>
<dbReference type="EC" id="3.4.21.89" evidence="4 7"/>
<dbReference type="SUPFAM" id="SSF51306">
    <property type="entry name" value="LexA/Signal peptidase"/>
    <property type="match status" value="1"/>
</dbReference>
<evidence type="ECO:0000256" key="1">
    <source>
        <dbReference type="ARBA" id="ARBA00000677"/>
    </source>
</evidence>
<feature type="compositionally biased region" description="Polar residues" evidence="8">
    <location>
        <begin position="1"/>
        <end position="10"/>
    </location>
</feature>
<keyword evidence="7" id="KW-0472">Membrane</keyword>
<evidence type="ECO:0000259" key="9">
    <source>
        <dbReference type="Pfam" id="PF10502"/>
    </source>
</evidence>
<dbReference type="InterPro" id="IPR019758">
    <property type="entry name" value="Pept_S26A_signal_pept_1_CS"/>
</dbReference>
<dbReference type="GO" id="GO:0006465">
    <property type="term" value="P:signal peptide processing"/>
    <property type="evidence" value="ECO:0007669"/>
    <property type="project" value="InterPro"/>
</dbReference>
<feature type="region of interest" description="Disordered" evidence="8">
    <location>
        <begin position="1"/>
        <end position="27"/>
    </location>
</feature>
<feature type="region of interest" description="Disordered" evidence="8">
    <location>
        <begin position="191"/>
        <end position="210"/>
    </location>
</feature>
<evidence type="ECO:0000256" key="3">
    <source>
        <dbReference type="ARBA" id="ARBA00009370"/>
    </source>
</evidence>
<dbReference type="NCBIfam" id="TIGR02227">
    <property type="entry name" value="sigpep_I_bact"/>
    <property type="match status" value="1"/>
</dbReference>